<feature type="domain" description="HTH marR-type" evidence="4">
    <location>
        <begin position="1"/>
        <end position="145"/>
    </location>
</feature>
<dbReference type="PRINTS" id="PR00598">
    <property type="entry name" value="HTHMARR"/>
</dbReference>
<dbReference type="InterPro" id="IPR036388">
    <property type="entry name" value="WH-like_DNA-bd_sf"/>
</dbReference>
<dbReference type="Proteomes" id="UP000051845">
    <property type="component" value="Unassembled WGS sequence"/>
</dbReference>
<evidence type="ECO:0000256" key="3">
    <source>
        <dbReference type="ARBA" id="ARBA00023163"/>
    </source>
</evidence>
<dbReference type="GO" id="GO:0003700">
    <property type="term" value="F:DNA-binding transcription factor activity"/>
    <property type="evidence" value="ECO:0007669"/>
    <property type="project" value="InterPro"/>
</dbReference>
<gene>
    <name evidence="5" type="ORF">FC82_GL000637</name>
</gene>
<evidence type="ECO:0000259" key="4">
    <source>
        <dbReference type="PROSITE" id="PS50995"/>
    </source>
</evidence>
<dbReference type="STRING" id="33960.TY91_08315"/>
<dbReference type="InterPro" id="IPR000835">
    <property type="entry name" value="HTH_MarR-typ"/>
</dbReference>
<dbReference type="PANTHER" id="PTHR42756">
    <property type="entry name" value="TRANSCRIPTIONAL REGULATOR, MARR"/>
    <property type="match status" value="1"/>
</dbReference>
<dbReference type="PROSITE" id="PS50995">
    <property type="entry name" value="HTH_MARR_2"/>
    <property type="match status" value="1"/>
</dbReference>
<keyword evidence="2" id="KW-0238">DNA-binding</keyword>
<keyword evidence="3" id="KW-0804">Transcription</keyword>
<evidence type="ECO:0000256" key="1">
    <source>
        <dbReference type="ARBA" id="ARBA00023015"/>
    </source>
</evidence>
<comment type="caution">
    <text evidence="5">The sequence shown here is derived from an EMBL/GenBank/DDBJ whole genome shotgun (WGS) entry which is preliminary data.</text>
</comment>
<dbReference type="Gene3D" id="1.10.10.10">
    <property type="entry name" value="Winged helix-like DNA-binding domain superfamily/Winged helix DNA-binding domain"/>
    <property type="match status" value="1"/>
</dbReference>
<proteinExistence type="predicted"/>
<dbReference type="InterPro" id="IPR036390">
    <property type="entry name" value="WH_DNA-bd_sf"/>
</dbReference>
<dbReference type="SMART" id="SM00347">
    <property type="entry name" value="HTH_MARR"/>
    <property type="match status" value="1"/>
</dbReference>
<reference evidence="5 6" key="1">
    <citation type="journal article" date="2015" name="Genome Announc.">
        <title>Expanding the biotechnology potential of lactobacilli through comparative genomics of 213 strains and associated genera.</title>
        <authorList>
            <person name="Sun Z."/>
            <person name="Harris H.M."/>
            <person name="McCann A."/>
            <person name="Guo C."/>
            <person name="Argimon S."/>
            <person name="Zhang W."/>
            <person name="Yang X."/>
            <person name="Jeffery I.B."/>
            <person name="Cooney J.C."/>
            <person name="Kagawa T.F."/>
            <person name="Liu W."/>
            <person name="Song Y."/>
            <person name="Salvetti E."/>
            <person name="Wrobel A."/>
            <person name="Rasinkangas P."/>
            <person name="Parkhill J."/>
            <person name="Rea M.C."/>
            <person name="O'Sullivan O."/>
            <person name="Ritari J."/>
            <person name="Douillard F.P."/>
            <person name="Paul Ross R."/>
            <person name="Yang R."/>
            <person name="Briner A.E."/>
            <person name="Felis G.E."/>
            <person name="de Vos W.M."/>
            <person name="Barrangou R."/>
            <person name="Klaenhammer T.R."/>
            <person name="Caufield P.W."/>
            <person name="Cui Y."/>
            <person name="Zhang H."/>
            <person name="O'Toole P.W."/>
        </authorList>
    </citation>
    <scope>NUCLEOTIDE SEQUENCE [LARGE SCALE GENOMIC DNA]</scope>
    <source>
        <strain evidence="5 6">DSM 20515</strain>
    </source>
</reference>
<organism evidence="5 6">
    <name type="scientific">Secundilactobacillus collinoides DSM 20515 = JCM 1123</name>
    <dbReference type="NCBI Taxonomy" id="1423733"/>
    <lineage>
        <taxon>Bacteria</taxon>
        <taxon>Bacillati</taxon>
        <taxon>Bacillota</taxon>
        <taxon>Bacilli</taxon>
        <taxon>Lactobacillales</taxon>
        <taxon>Lactobacillaceae</taxon>
        <taxon>Secundilactobacillus</taxon>
    </lineage>
</organism>
<dbReference type="GO" id="GO:0003677">
    <property type="term" value="F:DNA binding"/>
    <property type="evidence" value="ECO:0007669"/>
    <property type="project" value="UniProtKB-KW"/>
</dbReference>
<name>A0A0R2BDI6_SECCO</name>
<evidence type="ECO:0000256" key="2">
    <source>
        <dbReference type="ARBA" id="ARBA00023125"/>
    </source>
</evidence>
<sequence>MVSVMDAAKTTRINDLLTTVYNDILRVEERELKKSRFKDISIKEVHAIDAITMYEHKTTSQVARQLKITPGTLTTMVNHLVRKGYVVRLRSDDDRRFVRLGLTRRGRLIFRAHESFHRHMIQSFLQDMDDDQVQLIEKALLNLQAFLEYPETRTDK</sequence>
<evidence type="ECO:0000313" key="5">
    <source>
        <dbReference type="EMBL" id="KRM77390.1"/>
    </source>
</evidence>
<dbReference type="AlphaFoldDB" id="A0A0R2BDI6"/>
<dbReference type="PATRIC" id="fig|1423733.4.peg.659"/>
<keyword evidence="1" id="KW-0805">Transcription regulation</keyword>
<dbReference type="Pfam" id="PF12802">
    <property type="entry name" value="MarR_2"/>
    <property type="match status" value="1"/>
</dbReference>
<protein>
    <submittedName>
        <fullName evidence="5">Transcriptional regulator of fatty acid biosynthesis fabt</fullName>
    </submittedName>
</protein>
<accession>A0A0R2BDI6</accession>
<evidence type="ECO:0000313" key="6">
    <source>
        <dbReference type="Proteomes" id="UP000051845"/>
    </source>
</evidence>
<dbReference type="SUPFAM" id="SSF46785">
    <property type="entry name" value="Winged helix' DNA-binding domain"/>
    <property type="match status" value="1"/>
</dbReference>
<dbReference type="EMBL" id="AYYR01000013">
    <property type="protein sequence ID" value="KRM77390.1"/>
    <property type="molecule type" value="Genomic_DNA"/>
</dbReference>
<dbReference type="PANTHER" id="PTHR42756:SF1">
    <property type="entry name" value="TRANSCRIPTIONAL REPRESSOR OF EMRAB OPERON"/>
    <property type="match status" value="1"/>
</dbReference>